<feature type="domain" description="GAF" evidence="1">
    <location>
        <begin position="200"/>
        <end position="344"/>
    </location>
</feature>
<dbReference type="RefSeq" id="WP_091713675.1">
    <property type="nucleotide sequence ID" value="NZ_FNHS01000002.1"/>
</dbReference>
<dbReference type="Pfam" id="PF01590">
    <property type="entry name" value="GAF"/>
    <property type="match status" value="1"/>
</dbReference>
<dbReference type="Pfam" id="PF13185">
    <property type="entry name" value="GAF_2"/>
    <property type="match status" value="1"/>
</dbReference>
<gene>
    <name evidence="2" type="ORF">SAMN05216360_102386</name>
</gene>
<proteinExistence type="predicted"/>
<accession>A0A1G9U2V1</accession>
<dbReference type="Proteomes" id="UP000198704">
    <property type="component" value="Unassembled WGS sequence"/>
</dbReference>
<dbReference type="PANTHER" id="PTHR43102:SF2">
    <property type="entry name" value="GAF DOMAIN-CONTAINING PROTEIN"/>
    <property type="match status" value="1"/>
</dbReference>
<evidence type="ECO:0000313" key="2">
    <source>
        <dbReference type="EMBL" id="SDM54222.1"/>
    </source>
</evidence>
<dbReference type="EMBL" id="FNHS01000002">
    <property type="protein sequence ID" value="SDM54222.1"/>
    <property type="molecule type" value="Genomic_DNA"/>
</dbReference>
<evidence type="ECO:0000259" key="1">
    <source>
        <dbReference type="SMART" id="SM00065"/>
    </source>
</evidence>
<sequence length="404" mass="42742">MTLLPPRPLGVDDARLAALAAFNILDPPPERGFDDIVHLARRLCDVPALVSLVDRDRQWFKARAGFPPCETDLDRSVCKFVLAEHGVLQIPDLTADLRTLANPLVTDEPHLRFYAGAPLRTPEGHVLGSLCVIDRVPRPGGLTLAQVEDLEALARQVMDQLVLRRAIAERDTAIAEQRRFLAQRATLIETQGAVAAAEGDLDAVLSTLVSGALRAVTAADGAAIELREGDDLVYRSVAGTLAGHAGTRLPVDGSLAGTCLRSGEAILCPDMLLDPRVRSEEVAALGLRFCILLPVSKGHEVAGVLKLQSATPGAFTERDLYAALTFAGSVSAGLAQTGEAEARRVAAESERLLGLERGLLRTILQQAPVGISIAHAGGGALLNDRMVEMLGHGVGGADDARYAG</sequence>
<name>A0A1G9U2V1_9HYPH</name>
<dbReference type="Gene3D" id="3.30.450.40">
    <property type="match status" value="2"/>
</dbReference>
<feature type="domain" description="GAF" evidence="1">
    <location>
        <begin position="28"/>
        <end position="171"/>
    </location>
</feature>
<reference evidence="3" key="1">
    <citation type="submission" date="2016-10" db="EMBL/GenBank/DDBJ databases">
        <authorList>
            <person name="Varghese N."/>
            <person name="Submissions S."/>
        </authorList>
    </citation>
    <scope>NUCLEOTIDE SEQUENCE [LARGE SCALE GENOMIC DNA]</scope>
    <source>
        <strain evidence="3">BL47</strain>
    </source>
</reference>
<protein>
    <submittedName>
        <fullName evidence="2">GAF domain-containing protein</fullName>
    </submittedName>
</protein>
<keyword evidence="3" id="KW-1185">Reference proteome</keyword>
<organism evidence="2 3">
    <name type="scientific">Methylobacterium phyllostachyos</name>
    <dbReference type="NCBI Taxonomy" id="582672"/>
    <lineage>
        <taxon>Bacteria</taxon>
        <taxon>Pseudomonadati</taxon>
        <taxon>Pseudomonadota</taxon>
        <taxon>Alphaproteobacteria</taxon>
        <taxon>Hyphomicrobiales</taxon>
        <taxon>Methylobacteriaceae</taxon>
        <taxon>Methylobacterium</taxon>
    </lineage>
</organism>
<dbReference type="InterPro" id="IPR029016">
    <property type="entry name" value="GAF-like_dom_sf"/>
</dbReference>
<dbReference type="PANTHER" id="PTHR43102">
    <property type="entry name" value="SLR1143 PROTEIN"/>
    <property type="match status" value="1"/>
</dbReference>
<dbReference type="SMART" id="SM00065">
    <property type="entry name" value="GAF"/>
    <property type="match status" value="2"/>
</dbReference>
<dbReference type="InterPro" id="IPR003018">
    <property type="entry name" value="GAF"/>
</dbReference>
<dbReference type="OrthoDB" id="315417at2"/>
<dbReference type="STRING" id="582672.SAMN05216360_102386"/>
<dbReference type="SUPFAM" id="SSF55781">
    <property type="entry name" value="GAF domain-like"/>
    <property type="match status" value="2"/>
</dbReference>
<evidence type="ECO:0000313" key="3">
    <source>
        <dbReference type="Proteomes" id="UP000198704"/>
    </source>
</evidence>
<dbReference type="AlphaFoldDB" id="A0A1G9U2V1"/>